<proteinExistence type="predicted"/>
<protein>
    <recommendedName>
        <fullName evidence="2">DUF7974 domain-containing protein</fullName>
    </recommendedName>
</protein>
<dbReference type="OrthoDB" id="196304at2157"/>
<evidence type="ECO:0000259" key="2">
    <source>
        <dbReference type="Pfam" id="PF25929"/>
    </source>
</evidence>
<reference evidence="4" key="1">
    <citation type="submission" date="2016-10" db="EMBL/GenBank/DDBJ databases">
        <authorList>
            <person name="Varghese N."/>
            <person name="Submissions S."/>
        </authorList>
    </citation>
    <scope>NUCLEOTIDE SEQUENCE [LARGE SCALE GENOMIC DNA]</scope>
    <source>
        <strain evidence="4">DSM 24767</strain>
    </source>
</reference>
<dbReference type="AlphaFoldDB" id="A0A1H1AAC8"/>
<accession>A0A1H1AAC8</accession>
<sequence length="178" mass="20299">MRRIYESDAITRDDDPFSPSERDSTTEPQAARSINGSAWSKRLVPHWLRRRAISLEVTTPETEFAPETPIPFTVTMKNALPIPITIRTASPVLWSWSVDGVPEASRVTTRDPPERTGELHFDRGERLQFRKTWSGLFRVSDREWEPAEPGEYTIRAAINVDGPLRNGLVDETTVRILE</sequence>
<gene>
    <name evidence="3" type="ORF">SAMN04489842_0622</name>
</gene>
<dbReference type="Proteomes" id="UP000198848">
    <property type="component" value="Unassembled WGS sequence"/>
</dbReference>
<dbReference type="STRING" id="1095778.SAMN04489842_0622"/>
<dbReference type="EMBL" id="FNLC01000001">
    <property type="protein sequence ID" value="SDQ36569.1"/>
    <property type="molecule type" value="Genomic_DNA"/>
</dbReference>
<feature type="compositionally biased region" description="Basic and acidic residues" evidence="1">
    <location>
        <begin position="1"/>
        <end position="25"/>
    </location>
</feature>
<evidence type="ECO:0000256" key="1">
    <source>
        <dbReference type="SAM" id="MobiDB-lite"/>
    </source>
</evidence>
<evidence type="ECO:0000313" key="3">
    <source>
        <dbReference type="EMBL" id="SDQ36569.1"/>
    </source>
</evidence>
<name>A0A1H1AAC8_NATTX</name>
<evidence type="ECO:0000313" key="4">
    <source>
        <dbReference type="Proteomes" id="UP000198848"/>
    </source>
</evidence>
<dbReference type="InterPro" id="IPR058280">
    <property type="entry name" value="DUF7974"/>
</dbReference>
<keyword evidence="4" id="KW-1185">Reference proteome</keyword>
<feature type="region of interest" description="Disordered" evidence="1">
    <location>
        <begin position="1"/>
        <end position="34"/>
    </location>
</feature>
<dbReference type="RefSeq" id="WP_090377186.1">
    <property type="nucleotide sequence ID" value="NZ_FNLC01000001.1"/>
</dbReference>
<dbReference type="Pfam" id="PF25929">
    <property type="entry name" value="DUF7974"/>
    <property type="match status" value="1"/>
</dbReference>
<feature type="domain" description="DUF7974" evidence="2">
    <location>
        <begin position="42"/>
        <end position="176"/>
    </location>
</feature>
<organism evidence="3 4">
    <name type="scientific">Natronobacterium texcoconense</name>
    <dbReference type="NCBI Taxonomy" id="1095778"/>
    <lineage>
        <taxon>Archaea</taxon>
        <taxon>Methanobacteriati</taxon>
        <taxon>Methanobacteriota</taxon>
        <taxon>Stenosarchaea group</taxon>
        <taxon>Halobacteria</taxon>
        <taxon>Halobacteriales</taxon>
        <taxon>Natrialbaceae</taxon>
        <taxon>Natronobacterium</taxon>
    </lineage>
</organism>